<gene>
    <name evidence="2" type="ORF">S03H2_01152</name>
</gene>
<evidence type="ECO:0000313" key="2">
    <source>
        <dbReference type="EMBL" id="GAH19481.1"/>
    </source>
</evidence>
<evidence type="ECO:0000256" key="1">
    <source>
        <dbReference type="SAM" id="Coils"/>
    </source>
</evidence>
<dbReference type="InterPro" id="IPR003661">
    <property type="entry name" value="HisK_dim/P_dom"/>
</dbReference>
<dbReference type="CDD" id="cd00082">
    <property type="entry name" value="HisKA"/>
    <property type="match status" value="1"/>
</dbReference>
<comment type="caution">
    <text evidence="2">The sequence shown here is derived from an EMBL/GenBank/DDBJ whole genome shotgun (WGS) entry which is preliminary data.</text>
</comment>
<dbReference type="InterPro" id="IPR036097">
    <property type="entry name" value="HisK_dim/P_sf"/>
</dbReference>
<dbReference type="GO" id="GO:0000155">
    <property type="term" value="F:phosphorelay sensor kinase activity"/>
    <property type="evidence" value="ECO:0007669"/>
    <property type="project" value="InterPro"/>
</dbReference>
<dbReference type="InterPro" id="IPR002696">
    <property type="entry name" value="Membr_insert_effic_factor_YidD"/>
</dbReference>
<protein>
    <recommendedName>
        <fullName evidence="3">Signal transduction histidine kinase dimerisation/phosphoacceptor domain-containing protein</fullName>
    </recommendedName>
</protein>
<name>X1DF93_9ZZZZ</name>
<dbReference type="Gene3D" id="1.10.287.130">
    <property type="match status" value="1"/>
</dbReference>
<feature type="non-terminal residue" evidence="2">
    <location>
        <position position="1"/>
    </location>
</feature>
<accession>X1DF93</accession>
<keyword evidence="1" id="KW-0175">Coiled coil</keyword>
<dbReference type="SUPFAM" id="SSF47384">
    <property type="entry name" value="Homodimeric domain of signal transducing histidine kinase"/>
    <property type="match status" value="1"/>
</dbReference>
<organism evidence="2">
    <name type="scientific">marine sediment metagenome</name>
    <dbReference type="NCBI Taxonomy" id="412755"/>
    <lineage>
        <taxon>unclassified sequences</taxon>
        <taxon>metagenomes</taxon>
        <taxon>ecological metagenomes</taxon>
    </lineage>
</organism>
<sequence length="89" mass="10217">LENRKRELEEYQKLVNRLKDTLRFSEKLSTIGETVAYIAHEIRIPLSNIGGFASGILRKPDDLERGVYKGLLRILRCNPLYPGGYDPVE</sequence>
<dbReference type="Pfam" id="PF01809">
    <property type="entry name" value="YidD"/>
    <property type="match status" value="1"/>
</dbReference>
<reference evidence="2" key="1">
    <citation type="journal article" date="2014" name="Front. Microbiol.">
        <title>High frequency of phylogenetically diverse reductive dehalogenase-homologous genes in deep subseafloor sedimentary metagenomes.</title>
        <authorList>
            <person name="Kawai M."/>
            <person name="Futagami T."/>
            <person name="Toyoda A."/>
            <person name="Takaki Y."/>
            <person name="Nishi S."/>
            <person name="Hori S."/>
            <person name="Arai W."/>
            <person name="Tsubouchi T."/>
            <person name="Morono Y."/>
            <person name="Uchiyama I."/>
            <person name="Ito T."/>
            <person name="Fujiyama A."/>
            <person name="Inagaki F."/>
            <person name="Takami H."/>
        </authorList>
    </citation>
    <scope>NUCLEOTIDE SEQUENCE</scope>
    <source>
        <strain evidence="2">Expedition CK06-06</strain>
    </source>
</reference>
<evidence type="ECO:0008006" key="3">
    <source>
        <dbReference type="Google" id="ProtNLM"/>
    </source>
</evidence>
<dbReference type="EMBL" id="BARU01000317">
    <property type="protein sequence ID" value="GAH19481.1"/>
    <property type="molecule type" value="Genomic_DNA"/>
</dbReference>
<dbReference type="AlphaFoldDB" id="X1DF93"/>
<feature type="coiled-coil region" evidence="1">
    <location>
        <begin position="1"/>
        <end position="28"/>
    </location>
</feature>
<proteinExistence type="predicted"/>